<keyword evidence="2" id="KW-0170">Cobalt</keyword>
<dbReference type="GO" id="GO:0016852">
    <property type="term" value="F:sirohydrochlorin cobaltochelatase activity"/>
    <property type="evidence" value="ECO:0007669"/>
    <property type="project" value="InterPro"/>
</dbReference>
<feature type="active site" description="Proton acceptor" evidence="1">
    <location>
        <position position="192"/>
    </location>
</feature>
<reference evidence="3 4" key="1">
    <citation type="submission" date="2019-07" db="EMBL/GenBank/DDBJ databases">
        <title>Genomic Encyclopedia of Type Strains, Phase IV (KMG-IV): sequencing the most valuable type-strain genomes for metagenomic binning, comparative biology and taxonomic classification.</title>
        <authorList>
            <person name="Goeker M."/>
        </authorList>
    </citation>
    <scope>NUCLEOTIDE SEQUENCE [LARGE SCALE GENOMIC DNA]</scope>
    <source>
        <strain evidence="3 4">SS015</strain>
    </source>
</reference>
<dbReference type="SUPFAM" id="SSF53800">
    <property type="entry name" value="Chelatase"/>
    <property type="match status" value="1"/>
</dbReference>
<evidence type="ECO:0000313" key="4">
    <source>
        <dbReference type="Proteomes" id="UP000324159"/>
    </source>
</evidence>
<dbReference type="EMBL" id="VNIB01000003">
    <property type="protein sequence ID" value="TYO99272.1"/>
    <property type="molecule type" value="Genomic_DNA"/>
</dbReference>
<keyword evidence="4" id="KW-1185">Reference proteome</keyword>
<gene>
    <name evidence="3" type="ORF">EDC39_103115</name>
</gene>
<dbReference type="Proteomes" id="UP000324159">
    <property type="component" value="Unassembled WGS sequence"/>
</dbReference>
<evidence type="ECO:0000313" key="3">
    <source>
        <dbReference type="EMBL" id="TYO99272.1"/>
    </source>
</evidence>
<keyword evidence="2" id="KW-0479">Metal-binding</keyword>
<dbReference type="PIRSF" id="PIRSF033579">
    <property type="entry name" value="Anaer_Co_chel"/>
    <property type="match status" value="1"/>
</dbReference>
<feature type="binding site" evidence="2">
    <location>
        <position position="192"/>
    </location>
    <ligand>
        <name>Co(2+)</name>
        <dbReference type="ChEBI" id="CHEBI:48828"/>
    </ligand>
</feature>
<dbReference type="OrthoDB" id="9770331at2"/>
<proteinExistence type="predicted"/>
<dbReference type="GO" id="GO:0019251">
    <property type="term" value="P:anaerobic cobalamin biosynthetic process"/>
    <property type="evidence" value="ECO:0007669"/>
    <property type="project" value="InterPro"/>
</dbReference>
<evidence type="ECO:0000256" key="2">
    <source>
        <dbReference type="PIRSR" id="PIRSR033579-3"/>
    </source>
</evidence>
<dbReference type="Pfam" id="PF06180">
    <property type="entry name" value="CbiK"/>
    <property type="match status" value="1"/>
</dbReference>
<evidence type="ECO:0000256" key="1">
    <source>
        <dbReference type="PIRSR" id="PIRSR033579-1"/>
    </source>
</evidence>
<accession>A0A5D3WJY3</accession>
<sequence>MQKTATIRHFERTTRALPFLLALLLLPFYTTSAWSMTRTLKREPAIVIVAFGTTTRAMVTYDAFEKQLRRELPAKYQKLKIEWAFTSEIVRERANKKFKAQGIDKRFLSLPQVLANLENDGYRKVAIQSLHIFPGQEFKDMERQIDAFRQIGLRIEYGGTLLHEWPWVFETIDSLEPYFLPPDQGCNVLVAHGTPETFPGSNATYLGLDRYLSEKYDNVFVGGVDGILTREQALARARACKVKRVRLVPFMYVAGDHIMNDIMGTKPDDKGVPSWAMELEQAGIEVDSLTVEYEGKTYFRGLGFYEKINRNYIRQLQESLKRLEEL</sequence>
<feature type="binding site" evidence="2">
    <location>
        <position position="257"/>
    </location>
    <ligand>
        <name>Co(2+)</name>
        <dbReference type="ChEBI" id="CHEBI:48828"/>
    </ligand>
</feature>
<dbReference type="InterPro" id="IPR010388">
    <property type="entry name" value="Anaerobic_Co-chelatase"/>
</dbReference>
<dbReference type="Gene3D" id="3.40.50.1400">
    <property type="match status" value="2"/>
</dbReference>
<dbReference type="AlphaFoldDB" id="A0A5D3WJY3"/>
<comment type="caution">
    <text evidence="3">The sequence shown here is derived from an EMBL/GenBank/DDBJ whole genome shotgun (WGS) entry which is preliminary data.</text>
</comment>
<organism evidence="3 4">
    <name type="scientific">Geothermobacter ehrlichii</name>
    <dbReference type="NCBI Taxonomy" id="213224"/>
    <lineage>
        <taxon>Bacteria</taxon>
        <taxon>Pseudomonadati</taxon>
        <taxon>Thermodesulfobacteriota</taxon>
        <taxon>Desulfuromonadia</taxon>
        <taxon>Desulfuromonadales</taxon>
        <taxon>Geothermobacteraceae</taxon>
        <taxon>Geothermobacter</taxon>
    </lineage>
</organism>
<name>A0A5D3WJY3_9BACT</name>
<protein>
    <submittedName>
        <fullName evidence="3">Sirohydrochlorin cobaltochelatase</fullName>
    </submittedName>
</protein>
<dbReference type="GO" id="GO:0046872">
    <property type="term" value="F:metal ion binding"/>
    <property type="evidence" value="ECO:0007669"/>
    <property type="project" value="UniProtKB-KW"/>
</dbReference>
<dbReference type="RefSeq" id="WP_148895195.1">
    <property type="nucleotide sequence ID" value="NZ_VNIB01000003.1"/>
</dbReference>